<comment type="subcellular location">
    <subcellularLocation>
        <location evidence="1">Cytoplasm</location>
    </subcellularLocation>
</comment>
<dbReference type="InterPro" id="IPR007453">
    <property type="entry name" value="DsrC/TusE"/>
</dbReference>
<reference evidence="4 5" key="1">
    <citation type="submission" date="2016-10" db="EMBL/GenBank/DDBJ databases">
        <authorList>
            <person name="de Groot N.N."/>
        </authorList>
    </citation>
    <scope>NUCLEOTIDE SEQUENCE [LARGE SCALE GENOMIC DNA]</scope>
    <source>
        <strain evidence="4 5">DSM 21228</strain>
    </source>
</reference>
<evidence type="ECO:0000256" key="3">
    <source>
        <dbReference type="ARBA" id="ARBA00022490"/>
    </source>
</evidence>
<proteinExistence type="inferred from homology"/>
<evidence type="ECO:0000313" key="5">
    <source>
        <dbReference type="Proteomes" id="UP000199397"/>
    </source>
</evidence>
<dbReference type="Gene3D" id="1.10.10.370">
    <property type="entry name" value="DsrC-like protein, C-terminal domain"/>
    <property type="match status" value="1"/>
</dbReference>
<gene>
    <name evidence="4" type="ORF">SAMN05660964_02888</name>
</gene>
<dbReference type="RefSeq" id="WP_093069749.1">
    <property type="nucleotide sequence ID" value="NZ_FNQP01000019.1"/>
</dbReference>
<dbReference type="EMBL" id="FNQP01000019">
    <property type="protein sequence ID" value="SEA93965.1"/>
    <property type="molecule type" value="Genomic_DNA"/>
</dbReference>
<dbReference type="Proteomes" id="UP000199397">
    <property type="component" value="Unassembled WGS sequence"/>
</dbReference>
<organism evidence="4 5">
    <name type="scientific">Thiothrix caldifontis</name>
    <dbReference type="NCBI Taxonomy" id="525918"/>
    <lineage>
        <taxon>Bacteria</taxon>
        <taxon>Pseudomonadati</taxon>
        <taxon>Pseudomonadota</taxon>
        <taxon>Gammaproteobacteria</taxon>
        <taxon>Thiotrichales</taxon>
        <taxon>Thiotrichaceae</taxon>
        <taxon>Thiothrix</taxon>
    </lineage>
</organism>
<dbReference type="Pfam" id="PF04358">
    <property type="entry name" value="DsrC"/>
    <property type="match status" value="1"/>
</dbReference>
<dbReference type="AlphaFoldDB" id="A0A1H4F9D8"/>
<dbReference type="OrthoDB" id="9786347at2"/>
<protein>
    <submittedName>
        <fullName evidence="4">tRNA 2-thiouridine synthesizing protein E</fullName>
    </submittedName>
</protein>
<dbReference type="GO" id="GO:0005737">
    <property type="term" value="C:cytoplasm"/>
    <property type="evidence" value="ECO:0007669"/>
    <property type="project" value="UniProtKB-SubCell"/>
</dbReference>
<evidence type="ECO:0000256" key="2">
    <source>
        <dbReference type="ARBA" id="ARBA00005718"/>
    </source>
</evidence>
<evidence type="ECO:0000313" key="4">
    <source>
        <dbReference type="EMBL" id="SEA93965.1"/>
    </source>
</evidence>
<sequence length="123" mass="14100">MMFSDVSLDEMFPRAHAVMRAPLPTLKTDKVYQLIRNNAAERGMTLTAEHMAVINFILDFYEHCDDCQNARMLADMLQEEFLPQGGRKYLYQLFPDGPLSTIHDIAELPKLGNETDNSFGTNW</sequence>
<name>A0A1H4F9D8_9GAMM</name>
<dbReference type="STRING" id="525918.SAMN05660964_02888"/>
<dbReference type="SUPFAM" id="SSF69721">
    <property type="entry name" value="DsrC, the gamma subunit of dissimilatory sulfite reductase"/>
    <property type="match status" value="1"/>
</dbReference>
<accession>A0A1H4F9D8</accession>
<keyword evidence="5" id="KW-1185">Reference proteome</keyword>
<comment type="similarity">
    <text evidence="2">Belongs to the DsrC/TusE family.</text>
</comment>
<dbReference type="InterPro" id="IPR042072">
    <property type="entry name" value="DsrC-like_C"/>
</dbReference>
<evidence type="ECO:0000256" key="1">
    <source>
        <dbReference type="ARBA" id="ARBA00004496"/>
    </source>
</evidence>
<keyword evidence="3" id="KW-0963">Cytoplasm</keyword>
<dbReference type="InterPro" id="IPR025526">
    <property type="entry name" value="DsrC-like_dom_sf"/>
</dbReference>